<evidence type="ECO:0000313" key="2">
    <source>
        <dbReference type="EMBL" id="CAB4915680.1"/>
    </source>
</evidence>
<keyword evidence="1" id="KW-0175">Coiled coil</keyword>
<reference evidence="2" key="1">
    <citation type="submission" date="2020-05" db="EMBL/GenBank/DDBJ databases">
        <authorList>
            <person name="Chiriac C."/>
            <person name="Salcher M."/>
            <person name="Ghai R."/>
            <person name="Kavagutti S V."/>
        </authorList>
    </citation>
    <scope>NUCLEOTIDE SEQUENCE</scope>
</reference>
<protein>
    <submittedName>
        <fullName evidence="2">Unannotated protein</fullName>
    </submittedName>
</protein>
<gene>
    <name evidence="2" type="ORF">UFOPK3564_01546</name>
</gene>
<organism evidence="2">
    <name type="scientific">freshwater metagenome</name>
    <dbReference type="NCBI Taxonomy" id="449393"/>
    <lineage>
        <taxon>unclassified sequences</taxon>
        <taxon>metagenomes</taxon>
        <taxon>ecological metagenomes</taxon>
    </lineage>
</organism>
<evidence type="ECO:0000256" key="1">
    <source>
        <dbReference type="SAM" id="Coils"/>
    </source>
</evidence>
<accession>A0A6J7HHJ3</accession>
<name>A0A6J7HHJ3_9ZZZZ</name>
<dbReference type="EMBL" id="CAFBMK010000080">
    <property type="protein sequence ID" value="CAB4915680.1"/>
    <property type="molecule type" value="Genomic_DNA"/>
</dbReference>
<dbReference type="AlphaFoldDB" id="A0A6J7HHJ3"/>
<feature type="coiled-coil region" evidence="1">
    <location>
        <begin position="50"/>
        <end position="80"/>
    </location>
</feature>
<proteinExistence type="predicted"/>
<sequence length="81" mass="8616">MAERKIDVTAPDVGAYLYRVLREEAGGEGFGVELAFLEDLIADLGNGAELGETDEVRERAKEAIAAAEQLVRALEAVNAAP</sequence>